<evidence type="ECO:0000256" key="4">
    <source>
        <dbReference type="PROSITE-ProRule" id="PRU00175"/>
    </source>
</evidence>
<dbReference type="GO" id="GO:0033768">
    <property type="term" value="C:SUMO-targeted ubiquitin ligase complex"/>
    <property type="evidence" value="ECO:0007669"/>
    <property type="project" value="TreeGrafter"/>
</dbReference>
<evidence type="ECO:0000313" key="7">
    <source>
        <dbReference type="EnsemblPlants" id="LPERR08G17950.1"/>
    </source>
</evidence>
<dbReference type="STRING" id="77586.A0A0D9XA03"/>
<evidence type="ECO:0000256" key="1">
    <source>
        <dbReference type="ARBA" id="ARBA00022723"/>
    </source>
</evidence>
<dbReference type="InterPro" id="IPR013083">
    <property type="entry name" value="Znf_RING/FYVE/PHD"/>
</dbReference>
<dbReference type="GO" id="GO:0006511">
    <property type="term" value="P:ubiquitin-dependent protein catabolic process"/>
    <property type="evidence" value="ECO:0007669"/>
    <property type="project" value="TreeGrafter"/>
</dbReference>
<dbReference type="InterPro" id="IPR001841">
    <property type="entry name" value="Znf_RING"/>
</dbReference>
<keyword evidence="1" id="KW-0479">Metal-binding</keyword>
<dbReference type="eggNOG" id="KOG0320">
    <property type="taxonomic scope" value="Eukaryota"/>
</dbReference>
<dbReference type="GO" id="GO:0140082">
    <property type="term" value="F:SUMO-ubiquitin ligase activity"/>
    <property type="evidence" value="ECO:0007669"/>
    <property type="project" value="TreeGrafter"/>
</dbReference>
<sequence>MSTLSTARSRKRAHDGSGQKVTVINLETTTPVVDTGNQHQAPSLMGTRTSPIDVEALDDKMRSRKIMRRYVPIVDLENNTSQGGYGVAGAMGLWSSNCQGAPPVICLSPDREEGTSIQPKNVAQISRTCAKVAPKEPIFTCPVCLNKLEQPSTTKCGHIFCESCIKQSIKAQKKCPTCRTSLGMKSFHRVYLPTSAD</sequence>
<dbReference type="PROSITE" id="PS50089">
    <property type="entry name" value="ZF_RING_2"/>
    <property type="match status" value="1"/>
</dbReference>
<dbReference type="Proteomes" id="UP000032180">
    <property type="component" value="Chromosome 8"/>
</dbReference>
<evidence type="ECO:0000313" key="8">
    <source>
        <dbReference type="Proteomes" id="UP000032180"/>
    </source>
</evidence>
<keyword evidence="8" id="KW-1185">Reference proteome</keyword>
<dbReference type="PROSITE" id="PS00518">
    <property type="entry name" value="ZF_RING_1"/>
    <property type="match status" value="1"/>
</dbReference>
<dbReference type="Gene3D" id="3.30.40.10">
    <property type="entry name" value="Zinc/RING finger domain, C3HC4 (zinc finger)"/>
    <property type="match status" value="1"/>
</dbReference>
<protein>
    <recommendedName>
        <fullName evidence="6">RING-type domain-containing protein</fullName>
    </recommendedName>
</protein>
<name>A0A0D9XA03_9ORYZ</name>
<evidence type="ECO:0000256" key="2">
    <source>
        <dbReference type="ARBA" id="ARBA00022771"/>
    </source>
</evidence>
<proteinExistence type="predicted"/>
<dbReference type="EnsemblPlants" id="LPERR08G17950.1">
    <property type="protein sequence ID" value="LPERR08G17950.1"/>
    <property type="gene ID" value="LPERR08G17950"/>
</dbReference>
<evidence type="ECO:0000259" key="6">
    <source>
        <dbReference type="PROSITE" id="PS50089"/>
    </source>
</evidence>
<dbReference type="SMART" id="SM00184">
    <property type="entry name" value="RING"/>
    <property type="match status" value="1"/>
</dbReference>
<dbReference type="SUPFAM" id="SSF57850">
    <property type="entry name" value="RING/U-box"/>
    <property type="match status" value="1"/>
</dbReference>
<dbReference type="GO" id="GO:0061630">
    <property type="term" value="F:ubiquitin protein ligase activity"/>
    <property type="evidence" value="ECO:0007669"/>
    <property type="project" value="InterPro"/>
</dbReference>
<dbReference type="InterPro" id="IPR017907">
    <property type="entry name" value="Znf_RING_CS"/>
</dbReference>
<feature type="region of interest" description="Disordered" evidence="5">
    <location>
        <begin position="1"/>
        <end position="22"/>
    </location>
</feature>
<keyword evidence="3" id="KW-0862">Zinc</keyword>
<reference evidence="8" key="2">
    <citation type="submission" date="2013-12" db="EMBL/GenBank/DDBJ databases">
        <authorList>
            <person name="Yu Y."/>
            <person name="Lee S."/>
            <person name="de Baynast K."/>
            <person name="Wissotski M."/>
            <person name="Liu L."/>
            <person name="Talag J."/>
            <person name="Goicoechea J."/>
            <person name="Angelova A."/>
            <person name="Jetty R."/>
            <person name="Kudrna D."/>
            <person name="Golser W."/>
            <person name="Rivera L."/>
            <person name="Zhang J."/>
            <person name="Wing R."/>
        </authorList>
    </citation>
    <scope>NUCLEOTIDE SEQUENCE</scope>
</reference>
<reference evidence="7 8" key="1">
    <citation type="submission" date="2012-08" db="EMBL/GenBank/DDBJ databases">
        <title>Oryza genome evolution.</title>
        <authorList>
            <person name="Wing R.A."/>
        </authorList>
    </citation>
    <scope>NUCLEOTIDE SEQUENCE</scope>
</reference>
<dbReference type="InterPro" id="IPR049627">
    <property type="entry name" value="SLX8"/>
</dbReference>
<dbReference type="AlphaFoldDB" id="A0A0D9XA03"/>
<evidence type="ECO:0000256" key="5">
    <source>
        <dbReference type="SAM" id="MobiDB-lite"/>
    </source>
</evidence>
<reference evidence="7" key="3">
    <citation type="submission" date="2015-04" db="UniProtKB">
        <authorList>
            <consortium name="EnsemblPlants"/>
        </authorList>
    </citation>
    <scope>IDENTIFICATION</scope>
</reference>
<keyword evidence="2 4" id="KW-0863">Zinc-finger</keyword>
<dbReference type="Pfam" id="PF13923">
    <property type="entry name" value="zf-C3HC4_2"/>
    <property type="match status" value="1"/>
</dbReference>
<organism evidence="7 8">
    <name type="scientific">Leersia perrieri</name>
    <dbReference type="NCBI Taxonomy" id="77586"/>
    <lineage>
        <taxon>Eukaryota</taxon>
        <taxon>Viridiplantae</taxon>
        <taxon>Streptophyta</taxon>
        <taxon>Embryophyta</taxon>
        <taxon>Tracheophyta</taxon>
        <taxon>Spermatophyta</taxon>
        <taxon>Magnoliopsida</taxon>
        <taxon>Liliopsida</taxon>
        <taxon>Poales</taxon>
        <taxon>Poaceae</taxon>
        <taxon>BOP clade</taxon>
        <taxon>Oryzoideae</taxon>
        <taxon>Oryzeae</taxon>
        <taxon>Oryzinae</taxon>
        <taxon>Leersia</taxon>
    </lineage>
</organism>
<accession>A0A0D9XA03</accession>
<evidence type="ECO:0000256" key="3">
    <source>
        <dbReference type="ARBA" id="ARBA00022833"/>
    </source>
</evidence>
<dbReference type="PANTHER" id="PTHR47094:SF5">
    <property type="entry name" value="OS08G0526350 PROTEIN"/>
    <property type="match status" value="1"/>
</dbReference>
<dbReference type="HOGENOM" id="CLU_072702_3_0_1"/>
<dbReference type="GO" id="GO:0032183">
    <property type="term" value="F:SUMO binding"/>
    <property type="evidence" value="ECO:0007669"/>
    <property type="project" value="TreeGrafter"/>
</dbReference>
<dbReference type="Gramene" id="LPERR08G17950.1">
    <property type="protein sequence ID" value="LPERR08G17950.1"/>
    <property type="gene ID" value="LPERR08G17950"/>
</dbReference>
<dbReference type="PANTHER" id="PTHR47094">
    <property type="entry name" value="ELFLESS, ISOFORM B"/>
    <property type="match status" value="1"/>
</dbReference>
<feature type="domain" description="RING-type" evidence="6">
    <location>
        <begin position="141"/>
        <end position="179"/>
    </location>
</feature>
<dbReference type="GO" id="GO:0008270">
    <property type="term" value="F:zinc ion binding"/>
    <property type="evidence" value="ECO:0007669"/>
    <property type="project" value="UniProtKB-KW"/>
</dbReference>